<evidence type="ECO:0000313" key="5">
    <source>
        <dbReference type="EMBL" id="CAF1355644.1"/>
    </source>
</evidence>
<dbReference type="Proteomes" id="UP000677228">
    <property type="component" value="Unassembled WGS sequence"/>
</dbReference>
<comment type="similarity">
    <text evidence="1 2">Belongs to the serpin family.</text>
</comment>
<dbReference type="CDD" id="cd00172">
    <property type="entry name" value="serpin"/>
    <property type="match status" value="1"/>
</dbReference>
<dbReference type="SMART" id="SM00093">
    <property type="entry name" value="SERPIN"/>
    <property type="match status" value="1"/>
</dbReference>
<dbReference type="Proteomes" id="UP000681722">
    <property type="component" value="Unassembled WGS sequence"/>
</dbReference>
<dbReference type="Proteomes" id="UP000663829">
    <property type="component" value="Unassembled WGS sequence"/>
</dbReference>
<dbReference type="EMBL" id="CAJOBC010004814">
    <property type="protein sequence ID" value="CAF3841689.1"/>
    <property type="molecule type" value="Genomic_DNA"/>
</dbReference>
<comment type="caution">
    <text evidence="4">The sequence shown here is derived from an EMBL/GenBank/DDBJ whole genome shotgun (WGS) entry which is preliminary data.</text>
</comment>
<evidence type="ECO:0000313" key="4">
    <source>
        <dbReference type="EMBL" id="CAF1075038.1"/>
    </source>
</evidence>
<sequence length="393" mass="43972">MASTSNVNSGFEQFGLKLYQDIVKTNPNGTNDNTFISPVSIALAISMCAAGARQNTLDQMLKGFGSKSADELNHTAQQVMKVILSVANAELTGLKLANRLYAQQDYQIRHEYLSCLKQYYSTDLKLIDFKKNSEKALNDINGWVEDQTNHLIKNLLTLDNVRSDTSLILVNCIYFKGTWQDRFDEKTVKHATFTSENGTQSTIPLMFQTRIYAYNDNSTLQAQIAHIPYKSSNNNNFVLTIVLPKQGVRLTDIEKKLEDGQLLKQALTNESRQELNLYLPKFKMECLFDLNLTMKNLGMTDAFGIGVADFSGIEPTGELVISKVIHKAFINVNEYGSEAAAATAVLVVFGSSPSSHRSKAVEFKCDRPFLFMIREAKHDITLFAGRYAKPPES</sequence>
<evidence type="ECO:0000259" key="3">
    <source>
        <dbReference type="SMART" id="SM00093"/>
    </source>
</evidence>
<accession>A0A814M624</accession>
<dbReference type="AlphaFoldDB" id="A0A814M624"/>
<organism evidence="4 8">
    <name type="scientific">Didymodactylos carnosus</name>
    <dbReference type="NCBI Taxonomy" id="1234261"/>
    <lineage>
        <taxon>Eukaryota</taxon>
        <taxon>Metazoa</taxon>
        <taxon>Spiralia</taxon>
        <taxon>Gnathifera</taxon>
        <taxon>Rotifera</taxon>
        <taxon>Eurotatoria</taxon>
        <taxon>Bdelloidea</taxon>
        <taxon>Philodinida</taxon>
        <taxon>Philodinidae</taxon>
        <taxon>Didymodactylos</taxon>
    </lineage>
</organism>
<dbReference type="OrthoDB" id="671595at2759"/>
<protein>
    <recommendedName>
        <fullName evidence="3">Serpin domain-containing protein</fullName>
    </recommendedName>
</protein>
<dbReference type="PROSITE" id="PS00284">
    <property type="entry name" value="SERPIN"/>
    <property type="match status" value="1"/>
</dbReference>
<dbReference type="EMBL" id="CAJNOQ010004814">
    <property type="protein sequence ID" value="CAF1075038.1"/>
    <property type="molecule type" value="Genomic_DNA"/>
</dbReference>
<name>A0A814M624_9BILA</name>
<dbReference type="SUPFAM" id="SSF56574">
    <property type="entry name" value="Serpins"/>
    <property type="match status" value="1"/>
</dbReference>
<dbReference type="Gene3D" id="2.30.39.10">
    <property type="entry name" value="Alpha-1-antitrypsin, domain 1"/>
    <property type="match status" value="1"/>
</dbReference>
<dbReference type="PANTHER" id="PTHR11461">
    <property type="entry name" value="SERINE PROTEASE INHIBITOR, SERPIN"/>
    <property type="match status" value="1"/>
</dbReference>
<dbReference type="InterPro" id="IPR023796">
    <property type="entry name" value="Serpin_dom"/>
</dbReference>
<dbReference type="EMBL" id="CAJNOK010022946">
    <property type="protein sequence ID" value="CAF1355644.1"/>
    <property type="molecule type" value="Genomic_DNA"/>
</dbReference>
<evidence type="ECO:0000313" key="8">
    <source>
        <dbReference type="Proteomes" id="UP000663829"/>
    </source>
</evidence>
<dbReference type="Proteomes" id="UP000682733">
    <property type="component" value="Unassembled WGS sequence"/>
</dbReference>
<evidence type="ECO:0000256" key="1">
    <source>
        <dbReference type="ARBA" id="ARBA00009500"/>
    </source>
</evidence>
<dbReference type="InterPro" id="IPR000215">
    <property type="entry name" value="Serpin_fam"/>
</dbReference>
<evidence type="ECO:0000313" key="6">
    <source>
        <dbReference type="EMBL" id="CAF3841689.1"/>
    </source>
</evidence>
<dbReference type="EMBL" id="CAJOBA010044590">
    <property type="protein sequence ID" value="CAF4165911.1"/>
    <property type="molecule type" value="Genomic_DNA"/>
</dbReference>
<dbReference type="Pfam" id="PF00079">
    <property type="entry name" value="Serpin"/>
    <property type="match status" value="1"/>
</dbReference>
<feature type="domain" description="Serpin" evidence="3">
    <location>
        <begin position="16"/>
        <end position="390"/>
    </location>
</feature>
<reference evidence="4" key="1">
    <citation type="submission" date="2021-02" db="EMBL/GenBank/DDBJ databases">
        <authorList>
            <person name="Nowell W R."/>
        </authorList>
    </citation>
    <scope>NUCLEOTIDE SEQUENCE</scope>
</reference>
<proteinExistence type="inferred from homology"/>
<dbReference type="PANTHER" id="PTHR11461:SF211">
    <property type="entry name" value="GH10112P-RELATED"/>
    <property type="match status" value="1"/>
</dbReference>
<dbReference type="GO" id="GO:0005615">
    <property type="term" value="C:extracellular space"/>
    <property type="evidence" value="ECO:0007669"/>
    <property type="project" value="InterPro"/>
</dbReference>
<evidence type="ECO:0000256" key="2">
    <source>
        <dbReference type="RuleBase" id="RU000411"/>
    </source>
</evidence>
<dbReference type="InterPro" id="IPR023795">
    <property type="entry name" value="Serpin_CS"/>
</dbReference>
<dbReference type="InterPro" id="IPR042178">
    <property type="entry name" value="Serpin_sf_1"/>
</dbReference>
<dbReference type="GO" id="GO:0004867">
    <property type="term" value="F:serine-type endopeptidase inhibitor activity"/>
    <property type="evidence" value="ECO:0007669"/>
    <property type="project" value="InterPro"/>
</dbReference>
<dbReference type="InterPro" id="IPR042185">
    <property type="entry name" value="Serpin_sf_2"/>
</dbReference>
<evidence type="ECO:0000313" key="7">
    <source>
        <dbReference type="EMBL" id="CAF4165911.1"/>
    </source>
</evidence>
<keyword evidence="8" id="KW-1185">Reference proteome</keyword>
<dbReference type="Gene3D" id="3.30.497.10">
    <property type="entry name" value="Antithrombin, subunit I, domain 2"/>
    <property type="match status" value="1"/>
</dbReference>
<gene>
    <name evidence="4" type="ORF">GPM918_LOCUS17476</name>
    <name evidence="5" type="ORF">OVA965_LOCUS31005</name>
    <name evidence="6" type="ORF">SRO942_LOCUS17474</name>
    <name evidence="7" type="ORF">TMI583_LOCUS31820</name>
</gene>
<dbReference type="InterPro" id="IPR036186">
    <property type="entry name" value="Serpin_sf"/>
</dbReference>